<evidence type="ECO:0000313" key="1">
    <source>
        <dbReference type="EMBL" id="MEO3713091.1"/>
    </source>
</evidence>
<organism evidence="1 2">
    <name type="scientific">Roseateles flavus</name>
    <dbReference type="NCBI Taxonomy" id="3149041"/>
    <lineage>
        <taxon>Bacteria</taxon>
        <taxon>Pseudomonadati</taxon>
        <taxon>Pseudomonadota</taxon>
        <taxon>Betaproteobacteria</taxon>
        <taxon>Burkholderiales</taxon>
        <taxon>Sphaerotilaceae</taxon>
        <taxon>Roseateles</taxon>
    </lineage>
</organism>
<reference evidence="1 2" key="1">
    <citation type="submission" date="2024-05" db="EMBL/GenBank/DDBJ databases">
        <title>Roseateles sp. 2.12 16S ribosomal RNA gene Genome sequencing and assembly.</title>
        <authorList>
            <person name="Woo H."/>
        </authorList>
    </citation>
    <scope>NUCLEOTIDE SEQUENCE [LARGE SCALE GENOMIC DNA]</scope>
    <source>
        <strain evidence="1 2">2.12</strain>
    </source>
</reference>
<dbReference type="RefSeq" id="WP_347609241.1">
    <property type="nucleotide sequence ID" value="NZ_JBDPZC010000004.1"/>
</dbReference>
<accession>A0ABV0GDE5</accession>
<comment type="caution">
    <text evidence="1">The sequence shown here is derived from an EMBL/GenBank/DDBJ whole genome shotgun (WGS) entry which is preliminary data.</text>
</comment>
<gene>
    <name evidence="1" type="ORF">ABDJ40_09980</name>
</gene>
<proteinExistence type="predicted"/>
<dbReference type="Proteomes" id="UP001462640">
    <property type="component" value="Unassembled WGS sequence"/>
</dbReference>
<sequence>MAVTLQKIIAAFGLLCVLWMAAHMMLGARQRQALERWPRASWRWLQRYFLWRFNTRERRRLAREEALGAIQRAKRAANDDGLWEGNVYRPKKFEKPKK</sequence>
<protein>
    <submittedName>
        <fullName evidence="1">Uncharacterized protein</fullName>
    </submittedName>
</protein>
<keyword evidence="2" id="KW-1185">Reference proteome</keyword>
<dbReference type="EMBL" id="JBDPZC010000004">
    <property type="protein sequence ID" value="MEO3713091.1"/>
    <property type="molecule type" value="Genomic_DNA"/>
</dbReference>
<name>A0ABV0GDE5_9BURK</name>
<evidence type="ECO:0000313" key="2">
    <source>
        <dbReference type="Proteomes" id="UP001462640"/>
    </source>
</evidence>